<dbReference type="Proteomes" id="UP000887159">
    <property type="component" value="Unassembled WGS sequence"/>
</dbReference>
<evidence type="ECO:0000313" key="2">
    <source>
        <dbReference type="Proteomes" id="UP000887159"/>
    </source>
</evidence>
<dbReference type="EMBL" id="BMAU01021330">
    <property type="protein sequence ID" value="GFY14625.1"/>
    <property type="molecule type" value="Genomic_DNA"/>
</dbReference>
<accession>A0A8X6SNL9</accession>
<dbReference type="AlphaFoldDB" id="A0A8X6SNL9"/>
<sequence>MMIPAYNRRGAPLSIRDGNPTSFLEENTSMSYLGFEPEADSVTSGESYPPYWLSTIFDVVAIDIETFVVTYKQFEETFTLVRHGVLKFKEMLHNLLSPLL</sequence>
<organism evidence="1 2">
    <name type="scientific">Trichonephila clavipes</name>
    <name type="common">Golden silk orbweaver</name>
    <name type="synonym">Nephila clavipes</name>
    <dbReference type="NCBI Taxonomy" id="2585209"/>
    <lineage>
        <taxon>Eukaryota</taxon>
        <taxon>Metazoa</taxon>
        <taxon>Ecdysozoa</taxon>
        <taxon>Arthropoda</taxon>
        <taxon>Chelicerata</taxon>
        <taxon>Arachnida</taxon>
        <taxon>Araneae</taxon>
        <taxon>Araneomorphae</taxon>
        <taxon>Entelegynae</taxon>
        <taxon>Araneoidea</taxon>
        <taxon>Nephilidae</taxon>
        <taxon>Trichonephila</taxon>
    </lineage>
</organism>
<name>A0A8X6SNL9_TRICX</name>
<reference evidence="1" key="1">
    <citation type="submission" date="2020-08" db="EMBL/GenBank/DDBJ databases">
        <title>Multicomponent nature underlies the extraordinary mechanical properties of spider dragline silk.</title>
        <authorList>
            <person name="Kono N."/>
            <person name="Nakamura H."/>
            <person name="Mori M."/>
            <person name="Yoshida Y."/>
            <person name="Ohtoshi R."/>
            <person name="Malay A.D."/>
            <person name="Moran D.A.P."/>
            <person name="Tomita M."/>
            <person name="Numata K."/>
            <person name="Arakawa K."/>
        </authorList>
    </citation>
    <scope>NUCLEOTIDE SEQUENCE</scope>
</reference>
<comment type="caution">
    <text evidence="1">The sequence shown here is derived from an EMBL/GenBank/DDBJ whole genome shotgun (WGS) entry which is preliminary data.</text>
</comment>
<proteinExistence type="predicted"/>
<protein>
    <submittedName>
        <fullName evidence="1">Uncharacterized protein</fullName>
    </submittedName>
</protein>
<keyword evidence="2" id="KW-1185">Reference proteome</keyword>
<evidence type="ECO:0000313" key="1">
    <source>
        <dbReference type="EMBL" id="GFY14625.1"/>
    </source>
</evidence>
<gene>
    <name evidence="1" type="ORF">TNCV_4828281</name>
</gene>